<evidence type="ECO:0000313" key="2">
    <source>
        <dbReference type="Proteomes" id="UP000398389"/>
    </source>
</evidence>
<name>A0A5E8BPJ3_9ASCO</name>
<proteinExistence type="predicted"/>
<reference evidence="1 2" key="1">
    <citation type="submission" date="2019-09" db="EMBL/GenBank/DDBJ databases">
        <authorList>
            <person name="Brejova B."/>
        </authorList>
    </citation>
    <scope>NUCLEOTIDE SEQUENCE [LARGE SCALE GENOMIC DNA]</scope>
</reference>
<dbReference type="PANTHER" id="PTHR42089:SF1">
    <property type="entry name" value="YALI0F09427P"/>
    <property type="match status" value="1"/>
</dbReference>
<dbReference type="OrthoDB" id="5344687at2759"/>
<dbReference type="AlphaFoldDB" id="A0A5E8BPJ3"/>
<dbReference type="RefSeq" id="XP_031853704.1">
    <property type="nucleotide sequence ID" value="XM_031997813.1"/>
</dbReference>
<keyword evidence="2" id="KW-1185">Reference proteome</keyword>
<evidence type="ECO:0008006" key="3">
    <source>
        <dbReference type="Google" id="ProtNLM"/>
    </source>
</evidence>
<protein>
    <recommendedName>
        <fullName evidence="3">Multivesicular body sorting factor 12 domain-containing protein</fullName>
    </recommendedName>
</protein>
<dbReference type="EMBL" id="CABVLU010000002">
    <property type="protein sequence ID" value="VVT51435.1"/>
    <property type="molecule type" value="Genomic_DNA"/>
</dbReference>
<gene>
    <name evidence="1" type="ORF">SAPINGB_P003095</name>
</gene>
<dbReference type="PANTHER" id="PTHR42089">
    <property type="entry name" value="YALI0F09427P"/>
    <property type="match status" value="1"/>
</dbReference>
<organism evidence="1 2">
    <name type="scientific">Magnusiomyces paraingens</name>
    <dbReference type="NCBI Taxonomy" id="2606893"/>
    <lineage>
        <taxon>Eukaryota</taxon>
        <taxon>Fungi</taxon>
        <taxon>Dikarya</taxon>
        <taxon>Ascomycota</taxon>
        <taxon>Saccharomycotina</taxon>
        <taxon>Dipodascomycetes</taxon>
        <taxon>Dipodascales</taxon>
        <taxon>Dipodascaceae</taxon>
        <taxon>Magnusiomyces</taxon>
    </lineage>
</organism>
<dbReference type="GeneID" id="43581913"/>
<sequence>MDNHKAHPILSQIPLIISPFLHPPKAVTLPFNFNKLPSALPASAVTSEAVDYISTDSQQFAEFVENQHIQRKQHYEQWINDVVQQDLREKRKIAPGYLDSTNRILQPVKVETKSTPEPERATLNQVNEIDKMFGKVEISSGSTPQSPQ</sequence>
<evidence type="ECO:0000313" key="1">
    <source>
        <dbReference type="EMBL" id="VVT51435.1"/>
    </source>
</evidence>
<accession>A0A5E8BPJ3</accession>
<dbReference type="Proteomes" id="UP000398389">
    <property type="component" value="Unassembled WGS sequence"/>
</dbReference>